<name>A0A2X0MM28_9BASI</name>
<feature type="transmembrane region" description="Helical" evidence="1">
    <location>
        <begin position="24"/>
        <end position="43"/>
    </location>
</feature>
<dbReference type="EMBL" id="FQNC01000086">
    <property type="protein sequence ID" value="SGZ26541.1"/>
    <property type="molecule type" value="Genomic_DNA"/>
</dbReference>
<evidence type="ECO:0000313" key="2">
    <source>
        <dbReference type="EMBL" id="SGZ26541.1"/>
    </source>
</evidence>
<gene>
    <name evidence="2" type="primary">BQ5605_C024g09935</name>
    <name evidence="3" type="synonym">BQ5605_C048g12401</name>
    <name evidence="2" type="ORF">BQ5605_C024G09935</name>
    <name evidence="3" type="ORF">BQ5605_C048G12401</name>
</gene>
<keyword evidence="1" id="KW-0472">Membrane</keyword>
<keyword evidence="1" id="KW-1133">Transmembrane helix</keyword>
<evidence type="ECO:0000256" key="1">
    <source>
        <dbReference type="SAM" id="Phobius"/>
    </source>
</evidence>
<accession>A0A2X0MM28</accession>
<evidence type="ECO:0000313" key="4">
    <source>
        <dbReference type="Proteomes" id="UP000249464"/>
    </source>
</evidence>
<dbReference type="InterPro" id="IPR036188">
    <property type="entry name" value="FAD/NAD-bd_sf"/>
</dbReference>
<proteinExistence type="predicted"/>
<organism evidence="2 4">
    <name type="scientific">Microbotryum silenes-dioicae</name>
    <dbReference type="NCBI Taxonomy" id="796604"/>
    <lineage>
        <taxon>Eukaryota</taxon>
        <taxon>Fungi</taxon>
        <taxon>Dikarya</taxon>
        <taxon>Basidiomycota</taxon>
        <taxon>Pucciniomycotina</taxon>
        <taxon>Microbotryomycetes</taxon>
        <taxon>Microbotryales</taxon>
        <taxon>Microbotryaceae</taxon>
        <taxon>Microbotryum</taxon>
    </lineage>
</organism>
<sequence length="74" mass="8007">MSPAKPAHLNVLIIGAGPAGCEPFARAVSSSLFAISVMLATWLSKLKNSTRIVDKRNTKAFTGQADEFQCRWVT</sequence>
<dbReference type="Proteomes" id="UP000249464">
    <property type="component" value="Unassembled WGS sequence"/>
</dbReference>
<protein>
    <submittedName>
        <fullName evidence="2">BQ5605_C024g09935 protein</fullName>
    </submittedName>
    <submittedName>
        <fullName evidence="3">BQ5605_C048g12401 protein</fullName>
    </submittedName>
</protein>
<dbReference type="EMBL" id="FQNC01000110">
    <property type="protein sequence ID" value="SGZ30536.1"/>
    <property type="molecule type" value="Genomic_DNA"/>
</dbReference>
<keyword evidence="1" id="KW-0812">Transmembrane</keyword>
<dbReference type="STRING" id="796604.A0A2X0MM28"/>
<keyword evidence="4" id="KW-1185">Reference proteome</keyword>
<dbReference type="AlphaFoldDB" id="A0A2X0MM28"/>
<dbReference type="Gene3D" id="3.50.50.60">
    <property type="entry name" value="FAD/NAD(P)-binding domain"/>
    <property type="match status" value="1"/>
</dbReference>
<reference evidence="2 4" key="1">
    <citation type="submission" date="2016-11" db="EMBL/GenBank/DDBJ databases">
        <authorList>
            <person name="Jaros S."/>
            <person name="Januszkiewicz K."/>
            <person name="Wedrychowicz H."/>
        </authorList>
    </citation>
    <scope>NUCLEOTIDE SEQUENCE [LARGE SCALE GENOMIC DNA]</scope>
</reference>
<evidence type="ECO:0000313" key="3">
    <source>
        <dbReference type="EMBL" id="SGZ30536.1"/>
    </source>
</evidence>